<dbReference type="EMBL" id="KI393807">
    <property type="protein sequence ID" value="ERN07422.1"/>
    <property type="molecule type" value="Genomic_DNA"/>
</dbReference>
<gene>
    <name evidence="1" type="ORF">AMTR_s00019p00247000</name>
</gene>
<sequence length="54" mass="6265">MEFSHRLKCASRLEGEILARIDSISPVRVLLATTKHEFDAWNGFLKWVEAYLCL</sequence>
<name>W1PBX3_AMBTC</name>
<organism evidence="1 2">
    <name type="scientific">Amborella trichopoda</name>
    <dbReference type="NCBI Taxonomy" id="13333"/>
    <lineage>
        <taxon>Eukaryota</taxon>
        <taxon>Viridiplantae</taxon>
        <taxon>Streptophyta</taxon>
        <taxon>Embryophyta</taxon>
        <taxon>Tracheophyta</taxon>
        <taxon>Spermatophyta</taxon>
        <taxon>Magnoliopsida</taxon>
        <taxon>Amborellales</taxon>
        <taxon>Amborellaceae</taxon>
        <taxon>Amborella</taxon>
    </lineage>
</organism>
<reference evidence="2" key="1">
    <citation type="journal article" date="2013" name="Science">
        <title>The Amborella genome and the evolution of flowering plants.</title>
        <authorList>
            <consortium name="Amborella Genome Project"/>
        </authorList>
    </citation>
    <scope>NUCLEOTIDE SEQUENCE [LARGE SCALE GENOMIC DNA]</scope>
</reference>
<keyword evidence="2" id="KW-1185">Reference proteome</keyword>
<dbReference type="Proteomes" id="UP000017836">
    <property type="component" value="Unassembled WGS sequence"/>
</dbReference>
<accession>W1PBX3</accession>
<dbReference type="AlphaFoldDB" id="W1PBX3"/>
<evidence type="ECO:0000313" key="2">
    <source>
        <dbReference type="Proteomes" id="UP000017836"/>
    </source>
</evidence>
<evidence type="ECO:0000313" key="1">
    <source>
        <dbReference type="EMBL" id="ERN07422.1"/>
    </source>
</evidence>
<protein>
    <submittedName>
        <fullName evidence="1">Uncharacterized protein</fullName>
    </submittedName>
</protein>
<dbReference type="Gramene" id="ERN07422">
    <property type="protein sequence ID" value="ERN07422"/>
    <property type="gene ID" value="AMTR_s00019p00247000"/>
</dbReference>
<dbReference type="HOGENOM" id="CLU_3053034_0_0_1"/>
<proteinExistence type="predicted"/>